<dbReference type="GO" id="GO:0016787">
    <property type="term" value="F:hydrolase activity"/>
    <property type="evidence" value="ECO:0007669"/>
    <property type="project" value="UniProtKB-KW"/>
</dbReference>
<dbReference type="EMBL" id="LHPG02000024">
    <property type="protein sequence ID" value="PRW20422.1"/>
    <property type="molecule type" value="Genomic_DNA"/>
</dbReference>
<dbReference type="Proteomes" id="UP000239899">
    <property type="component" value="Unassembled WGS sequence"/>
</dbReference>
<sequence>MLRLASSLLKPSCLAPAACQAGLHTAAALQKAAPAIETHQLEGVLGLSGPEVQGLLSSRPELAREKPSVLAERWQFMTTALGISQDRLRSLVREKPALLSDLNMRELRSMAGLSDIGNLPPKLLAADGELRGALARRLPSSLPPAALLALSLSGSAWQRAESAAASSAAVSDAALGGGWGPDFLPWLQSQPASPTRSDDSSTARLLDLANRPSAVRCGAT</sequence>
<comment type="caution">
    <text evidence="1">The sequence shown here is derived from an EMBL/GenBank/DDBJ whole genome shotgun (WGS) entry which is preliminary data.</text>
</comment>
<protein>
    <submittedName>
        <fullName evidence="1">Alpha beta hydrolase fold</fullName>
    </submittedName>
</protein>
<accession>A0A2P6TCR7</accession>
<dbReference type="InterPro" id="IPR038538">
    <property type="entry name" value="MTERF_sf"/>
</dbReference>
<proteinExistence type="predicted"/>
<evidence type="ECO:0000313" key="1">
    <source>
        <dbReference type="EMBL" id="PRW20422.1"/>
    </source>
</evidence>
<evidence type="ECO:0000313" key="2">
    <source>
        <dbReference type="Proteomes" id="UP000239899"/>
    </source>
</evidence>
<dbReference type="OrthoDB" id="517293at2759"/>
<keyword evidence="1" id="KW-0378">Hydrolase</keyword>
<organism evidence="1 2">
    <name type="scientific">Chlorella sorokiniana</name>
    <name type="common">Freshwater green alga</name>
    <dbReference type="NCBI Taxonomy" id="3076"/>
    <lineage>
        <taxon>Eukaryota</taxon>
        <taxon>Viridiplantae</taxon>
        <taxon>Chlorophyta</taxon>
        <taxon>core chlorophytes</taxon>
        <taxon>Trebouxiophyceae</taxon>
        <taxon>Chlorellales</taxon>
        <taxon>Chlorellaceae</taxon>
        <taxon>Chlorella clade</taxon>
        <taxon>Chlorella</taxon>
    </lineage>
</organism>
<dbReference type="Gene3D" id="1.25.70.10">
    <property type="entry name" value="Transcription termination factor 3, mitochondrial"/>
    <property type="match status" value="1"/>
</dbReference>
<gene>
    <name evidence="1" type="ORF">C2E21_9064</name>
</gene>
<name>A0A2P6TCR7_CHLSO</name>
<dbReference type="AlphaFoldDB" id="A0A2P6TCR7"/>
<reference evidence="1 2" key="1">
    <citation type="journal article" date="2018" name="Plant J.">
        <title>Genome sequences of Chlorella sorokiniana UTEX 1602 and Micractinium conductrix SAG 241.80: implications to maltose excretion by a green alga.</title>
        <authorList>
            <person name="Arriola M.B."/>
            <person name="Velmurugan N."/>
            <person name="Zhang Y."/>
            <person name="Plunkett M.H."/>
            <person name="Hondzo H."/>
            <person name="Barney B.M."/>
        </authorList>
    </citation>
    <scope>NUCLEOTIDE SEQUENCE [LARGE SCALE GENOMIC DNA]</scope>
    <source>
        <strain evidence="2">UTEX 1602</strain>
    </source>
</reference>
<keyword evidence="2" id="KW-1185">Reference proteome</keyword>